<accession>A0A376DTX5</accession>
<protein>
    <submittedName>
        <fullName evidence="1">DUF2693 domain-containing protein</fullName>
    </submittedName>
    <submittedName>
        <fullName evidence="2">Protein of uncharacterized function (DUF2693)</fullName>
    </submittedName>
</protein>
<dbReference type="EMBL" id="UFVQ01000003">
    <property type="protein sequence ID" value="STC95413.1"/>
    <property type="molecule type" value="Genomic_DNA"/>
</dbReference>
<dbReference type="Proteomes" id="UP000255224">
    <property type="component" value="Unassembled WGS sequence"/>
</dbReference>
<reference evidence="2 3" key="1">
    <citation type="submission" date="2018-06" db="EMBL/GenBank/DDBJ databases">
        <authorList>
            <consortium name="Pathogen Informatics"/>
            <person name="Doyle S."/>
        </authorList>
    </citation>
    <scope>NUCLEOTIDE SEQUENCE [LARGE SCALE GENOMIC DNA]</scope>
    <source>
        <strain evidence="2 3">NCTC13533</strain>
    </source>
</reference>
<proteinExistence type="predicted"/>
<reference evidence="4" key="3">
    <citation type="submission" date="2018-11" db="EMBL/GenBank/DDBJ databases">
        <title>Proposal to divide the Flavobacteriaceae and reorganize its genera based on Amino Acid Identity values calculated from whole genome sequences.</title>
        <authorList>
            <person name="Nicholson A.C."/>
            <person name="Gulvik C.A."/>
            <person name="Whitney A.M."/>
            <person name="Humrighouse B.W."/>
            <person name="Bell M."/>
            <person name="Holmes B."/>
            <person name="Steigerwalt A.G."/>
            <person name="Villarma A."/>
            <person name="Sheth M."/>
            <person name="Batra D."/>
            <person name="Pryor J."/>
            <person name="Bernardet J.-F."/>
            <person name="Hugo C."/>
            <person name="Kampfer P."/>
            <person name="Newman J."/>
            <person name="McQuiston J.R."/>
        </authorList>
    </citation>
    <scope>NUCLEOTIDE SEQUENCE [LARGE SCALE GENOMIC DNA]</scope>
    <source>
        <strain evidence="4">G0188</strain>
    </source>
</reference>
<dbReference type="OrthoDB" id="965285at2"/>
<dbReference type="InterPro" id="IPR024401">
    <property type="entry name" value="WYL_prot"/>
</dbReference>
<evidence type="ECO:0000313" key="4">
    <source>
        <dbReference type="Proteomes" id="UP000273270"/>
    </source>
</evidence>
<accession>A0A3G6N9H1</accession>
<dbReference type="KEGG" id="ccau:EG346_16725"/>
<evidence type="ECO:0000313" key="2">
    <source>
        <dbReference type="EMBL" id="STC95413.1"/>
    </source>
</evidence>
<dbReference type="Pfam" id="PF10902">
    <property type="entry name" value="WYL_2"/>
    <property type="match status" value="1"/>
</dbReference>
<organism evidence="2 3">
    <name type="scientific">Chryseobacterium carnipullorum</name>
    <dbReference type="NCBI Taxonomy" id="1124835"/>
    <lineage>
        <taxon>Bacteria</taxon>
        <taxon>Pseudomonadati</taxon>
        <taxon>Bacteroidota</taxon>
        <taxon>Flavobacteriia</taxon>
        <taxon>Flavobacteriales</taxon>
        <taxon>Weeksellaceae</taxon>
        <taxon>Chryseobacterium group</taxon>
        <taxon>Chryseobacterium</taxon>
    </lineage>
</organism>
<evidence type="ECO:0000313" key="3">
    <source>
        <dbReference type="Proteomes" id="UP000255224"/>
    </source>
</evidence>
<gene>
    <name evidence="1" type="ORF">EG346_16725</name>
    <name evidence="2" type="ORF">NCTC13533_01885</name>
</gene>
<keyword evidence="4" id="KW-1185">Reference proteome</keyword>
<dbReference type="RefSeq" id="WP_123880135.1">
    <property type="nucleotide sequence ID" value="NZ_CP033920.1"/>
</dbReference>
<dbReference type="Proteomes" id="UP000273270">
    <property type="component" value="Chromosome"/>
</dbReference>
<dbReference type="AlphaFoldDB" id="A0A376DTX5"/>
<sequence length="137" mass="16143">MKTQNISFRKTVMLRAYHIMSVTGKDWSESLKKAWQLYRINKEMHQGDVTFYFEKKDGSIRKAIGTLKIDYEFKTQSQPSISTFTYFDIEAGAFRCFKIENFIMVEQTKTPEIKAVEVLKKSPAKLIRKRIKFIKAK</sequence>
<dbReference type="EMBL" id="CP033920">
    <property type="protein sequence ID" value="AZA49721.1"/>
    <property type="molecule type" value="Genomic_DNA"/>
</dbReference>
<name>A0A376DTX5_CHRCU</name>
<evidence type="ECO:0000313" key="1">
    <source>
        <dbReference type="EMBL" id="AZA49721.1"/>
    </source>
</evidence>
<reference evidence="1" key="2">
    <citation type="submission" date="2018-11" db="EMBL/GenBank/DDBJ databases">
        <title>Proposal to divide the Flavobacteriaceae and reorganize its genera based on Amino Acid Identity values calculated from whole genome sequences.</title>
        <authorList>
            <person name="Nicholson A.C."/>
            <person name="Gulvik C.A."/>
            <person name="Whitney A.M."/>
            <person name="Humrighouse B.W."/>
            <person name="Bell M."/>
            <person name="Holmes B."/>
            <person name="Steigerwalt A."/>
            <person name="Villarma A."/>
            <person name="Sheth M."/>
            <person name="Batra D."/>
            <person name="Pryor J."/>
            <person name="Bernardet J.-F."/>
            <person name="Hugo C."/>
            <person name="Kampfer P."/>
            <person name="Newman J."/>
            <person name="Mcquiston J.R."/>
        </authorList>
    </citation>
    <scope>NUCLEOTIDE SEQUENCE [LARGE SCALE GENOMIC DNA]</scope>
    <source>
        <strain evidence="1">G0188</strain>
    </source>
</reference>